<proteinExistence type="inferred from homology"/>
<dbReference type="EMBL" id="JXTB01000206">
    <property type="protein sequence ID" value="PON53457.1"/>
    <property type="molecule type" value="Genomic_DNA"/>
</dbReference>
<keyword evidence="8" id="KW-0112">Calmodulin-binding</keyword>
<keyword evidence="4 8" id="KW-0611">Plant defense</keyword>
<keyword evidence="6 8" id="KW-0472">Membrane</keyword>
<evidence type="ECO:0000256" key="4">
    <source>
        <dbReference type="ARBA" id="ARBA00022821"/>
    </source>
</evidence>
<comment type="subcellular location">
    <subcellularLocation>
        <location evidence="1 8">Membrane</location>
        <topology evidence="1 8">Multi-pass membrane protein</topology>
    </subcellularLocation>
</comment>
<evidence type="ECO:0000256" key="8">
    <source>
        <dbReference type="RuleBase" id="RU280816"/>
    </source>
</evidence>
<sequence>MEEQVREGRSLAETPTWAFATVITVMVFLGFFFHVSLKQFGKWLDRTRRKSLLAALDKIKEELMLFGLLSLLMGHWIVIVAKICVKSSVLSSRFFPCGLEELISVDDALVSNSEYLNKSVFRKHSTVHDYCSEGHESLASFESLEQLHRFIFVLGITHVLYSFAAIALAMLKIYSWRIWESEAKNIANQSLEETSEAPPKCARMRRMSTFIDHHTSHPWSQHGVLVWLLCFSRQFWSSINRSDYMALRLGFITTHQLPLSYDFHNYMLRSMEEEFRDIVGMNIPLWIYTICCIFLDFHGSNIYFWLSFLPAILILLIGTKLHRVVVELAVEIMDNCPHMEHRQFKLRDELFWFKKPKLLLHLIQLISFQNAFEMATFIWSLWEIKEPSCFMYNRKFLVIRLSFGLISQFWCSFITFPLYVIITQMGSRFKKTVLSDNVRKSLHGWQRRVKAKHASHATTPLLSAGRISSSDSVVTESMHYITGDGFASTSTEGSSSGAHNYKNVQHWTAEGQTYEILAHGDSENSQFGHSNDHEIRHRSVNSNDVTS</sequence>
<accession>A0A2P5BXD4</accession>
<dbReference type="Proteomes" id="UP000237105">
    <property type="component" value="Unassembled WGS sequence"/>
</dbReference>
<organism evidence="11 12">
    <name type="scientific">Parasponia andersonii</name>
    <name type="common">Sponia andersonii</name>
    <dbReference type="NCBI Taxonomy" id="3476"/>
    <lineage>
        <taxon>Eukaryota</taxon>
        <taxon>Viridiplantae</taxon>
        <taxon>Streptophyta</taxon>
        <taxon>Embryophyta</taxon>
        <taxon>Tracheophyta</taxon>
        <taxon>Spermatophyta</taxon>
        <taxon>Magnoliopsida</taxon>
        <taxon>eudicotyledons</taxon>
        <taxon>Gunneridae</taxon>
        <taxon>Pentapetalae</taxon>
        <taxon>rosids</taxon>
        <taxon>fabids</taxon>
        <taxon>Rosales</taxon>
        <taxon>Cannabaceae</taxon>
        <taxon>Parasponia</taxon>
    </lineage>
</organism>
<evidence type="ECO:0000256" key="1">
    <source>
        <dbReference type="ARBA" id="ARBA00004141"/>
    </source>
</evidence>
<evidence type="ECO:0000256" key="9">
    <source>
        <dbReference type="SAM" id="MobiDB-lite"/>
    </source>
</evidence>
<evidence type="ECO:0000313" key="12">
    <source>
        <dbReference type="Proteomes" id="UP000237105"/>
    </source>
</evidence>
<evidence type="ECO:0000256" key="10">
    <source>
        <dbReference type="SAM" id="Phobius"/>
    </source>
</evidence>
<comment type="caution">
    <text evidence="11">The sequence shown here is derived from an EMBL/GenBank/DDBJ whole genome shotgun (WGS) entry which is preliminary data.</text>
</comment>
<dbReference type="Pfam" id="PF03094">
    <property type="entry name" value="Mlo"/>
    <property type="match status" value="1"/>
</dbReference>
<feature type="transmembrane region" description="Helical" evidence="10">
    <location>
        <begin position="150"/>
        <end position="171"/>
    </location>
</feature>
<dbReference type="AlphaFoldDB" id="A0A2P5BXD4"/>
<evidence type="ECO:0000313" key="11">
    <source>
        <dbReference type="EMBL" id="PON53457.1"/>
    </source>
</evidence>
<feature type="transmembrane region" description="Helical" evidence="10">
    <location>
        <begin position="62"/>
        <end position="83"/>
    </location>
</feature>
<keyword evidence="7 8" id="KW-0568">Pathogenesis-related protein</keyword>
<evidence type="ECO:0000256" key="7">
    <source>
        <dbReference type="ARBA" id="ARBA00023265"/>
    </source>
</evidence>
<evidence type="ECO:0000256" key="3">
    <source>
        <dbReference type="ARBA" id="ARBA00022692"/>
    </source>
</evidence>
<evidence type="ECO:0000256" key="6">
    <source>
        <dbReference type="ARBA" id="ARBA00023136"/>
    </source>
</evidence>
<comment type="domain">
    <text evidence="8">The C-terminus contains a calmodulin-binding domain, which binds calmodulin in a calcium-dependent fashion.</text>
</comment>
<comment type="similarity">
    <text evidence="2 8">Belongs to the MLO family.</text>
</comment>
<dbReference type="OrthoDB" id="1388414at2759"/>
<keyword evidence="3 8" id="KW-0812">Transmembrane</keyword>
<dbReference type="PANTHER" id="PTHR31942:SF62">
    <property type="entry name" value="MLO-LIKE PROTEIN"/>
    <property type="match status" value="1"/>
</dbReference>
<feature type="transmembrane region" description="Helical" evidence="10">
    <location>
        <begin position="302"/>
        <end position="319"/>
    </location>
</feature>
<feature type="transmembrane region" description="Helical" evidence="10">
    <location>
        <begin position="278"/>
        <end position="296"/>
    </location>
</feature>
<keyword evidence="5 8" id="KW-1133">Transmembrane helix</keyword>
<evidence type="ECO:0000256" key="2">
    <source>
        <dbReference type="ARBA" id="ARBA00006574"/>
    </source>
</evidence>
<feature type="transmembrane region" description="Helical" evidence="10">
    <location>
        <begin position="402"/>
        <end position="422"/>
    </location>
</feature>
<gene>
    <name evidence="8" type="primary">MLO</name>
    <name evidence="11" type="ORF">PanWU01x14_201770</name>
</gene>
<reference evidence="12" key="1">
    <citation type="submission" date="2016-06" db="EMBL/GenBank/DDBJ databases">
        <title>Parallel loss of symbiosis genes in relatives of nitrogen-fixing non-legume Parasponia.</title>
        <authorList>
            <person name="Van Velzen R."/>
            <person name="Holmer R."/>
            <person name="Bu F."/>
            <person name="Rutten L."/>
            <person name="Van Zeijl A."/>
            <person name="Liu W."/>
            <person name="Santuari L."/>
            <person name="Cao Q."/>
            <person name="Sharma T."/>
            <person name="Shen D."/>
            <person name="Roswanjaya Y."/>
            <person name="Wardhani T."/>
            <person name="Kalhor M.S."/>
            <person name="Jansen J."/>
            <person name="Van den Hoogen J."/>
            <person name="Gungor B."/>
            <person name="Hartog M."/>
            <person name="Hontelez J."/>
            <person name="Verver J."/>
            <person name="Yang W.-C."/>
            <person name="Schijlen E."/>
            <person name="Repin R."/>
            <person name="Schilthuizen M."/>
            <person name="Schranz E."/>
            <person name="Heidstra R."/>
            <person name="Miyata K."/>
            <person name="Fedorova E."/>
            <person name="Kohlen W."/>
            <person name="Bisseling T."/>
            <person name="Smit S."/>
            <person name="Geurts R."/>
        </authorList>
    </citation>
    <scope>NUCLEOTIDE SEQUENCE [LARGE SCALE GENOMIC DNA]</scope>
    <source>
        <strain evidence="12">cv. WU1-14</strain>
    </source>
</reference>
<feature type="region of interest" description="Disordered" evidence="9">
    <location>
        <begin position="522"/>
        <end position="547"/>
    </location>
</feature>
<feature type="transmembrane region" description="Helical" evidence="10">
    <location>
        <begin position="17"/>
        <end position="41"/>
    </location>
</feature>
<name>A0A2P5BXD4_PARAD</name>
<protein>
    <recommendedName>
        <fullName evidence="8">MLO-like protein</fullName>
    </recommendedName>
</protein>
<dbReference type="GO" id="GO:0005516">
    <property type="term" value="F:calmodulin binding"/>
    <property type="evidence" value="ECO:0007669"/>
    <property type="project" value="UniProtKB-KW"/>
</dbReference>
<evidence type="ECO:0000256" key="5">
    <source>
        <dbReference type="ARBA" id="ARBA00022989"/>
    </source>
</evidence>
<dbReference type="GO" id="GO:0006952">
    <property type="term" value="P:defense response"/>
    <property type="evidence" value="ECO:0007669"/>
    <property type="project" value="UniProtKB-KW"/>
</dbReference>
<keyword evidence="12" id="KW-1185">Reference proteome</keyword>
<dbReference type="GO" id="GO:0016020">
    <property type="term" value="C:membrane"/>
    <property type="evidence" value="ECO:0007669"/>
    <property type="project" value="UniProtKB-SubCell"/>
</dbReference>
<comment type="function">
    <text evidence="8">May be involved in modulation of pathogen defense and leaf cell death.</text>
</comment>
<dbReference type="PANTHER" id="PTHR31942">
    <property type="entry name" value="MLO-LIKE PROTEIN 1"/>
    <property type="match status" value="1"/>
</dbReference>
<dbReference type="InterPro" id="IPR004326">
    <property type="entry name" value="Mlo"/>
</dbReference>
<dbReference type="STRING" id="3476.A0A2P5BXD4"/>